<sequence>MSQMSKSTLPQDLFAHENYIGYLDMSNNRLLQLDNEFFRPLVNLQTLILANNELNRVPATVGLPGLRALDLSANRLTNFPDSLVNTF</sequence>
<dbReference type="SUPFAM" id="SSF52058">
    <property type="entry name" value="L domain-like"/>
    <property type="match status" value="1"/>
</dbReference>
<gene>
    <name evidence="3" type="ORF">BV898_08201</name>
</gene>
<dbReference type="AlphaFoldDB" id="A0A1W0WRB9"/>
<dbReference type="PANTHER" id="PTHR24366:SF96">
    <property type="entry name" value="LEUCINE RICH REPEAT CONTAINING 53"/>
    <property type="match status" value="1"/>
</dbReference>
<dbReference type="PANTHER" id="PTHR24366">
    <property type="entry name" value="IG(IMMUNOGLOBULIN) AND LRR(LEUCINE RICH REPEAT) DOMAINS"/>
    <property type="match status" value="1"/>
</dbReference>
<dbReference type="InterPro" id="IPR001611">
    <property type="entry name" value="Leu-rich_rpt"/>
</dbReference>
<dbReference type="InterPro" id="IPR003591">
    <property type="entry name" value="Leu-rich_rpt_typical-subtyp"/>
</dbReference>
<dbReference type="OrthoDB" id="9229163at2759"/>
<dbReference type="PROSITE" id="PS51450">
    <property type="entry name" value="LRR"/>
    <property type="match status" value="2"/>
</dbReference>
<dbReference type="Gene3D" id="3.80.10.10">
    <property type="entry name" value="Ribonuclease Inhibitor"/>
    <property type="match status" value="1"/>
</dbReference>
<proteinExistence type="predicted"/>
<dbReference type="EMBL" id="MTYJ01000057">
    <property type="protein sequence ID" value="OQV17744.1"/>
    <property type="molecule type" value="Genomic_DNA"/>
</dbReference>
<dbReference type="PRINTS" id="PR00019">
    <property type="entry name" value="LEURICHRPT"/>
</dbReference>
<keyword evidence="2" id="KW-0677">Repeat</keyword>
<reference evidence="4" key="1">
    <citation type="submission" date="2017-01" db="EMBL/GenBank/DDBJ databases">
        <title>Comparative genomics of anhydrobiosis in the tardigrade Hypsibius dujardini.</title>
        <authorList>
            <person name="Yoshida Y."/>
            <person name="Koutsovoulos G."/>
            <person name="Laetsch D."/>
            <person name="Stevens L."/>
            <person name="Kumar S."/>
            <person name="Horikawa D."/>
            <person name="Ishino K."/>
            <person name="Komine S."/>
            <person name="Tomita M."/>
            <person name="Blaxter M."/>
            <person name="Arakawa K."/>
        </authorList>
    </citation>
    <scope>NUCLEOTIDE SEQUENCE [LARGE SCALE GENOMIC DNA]</scope>
    <source>
        <strain evidence="4">Z151</strain>
    </source>
</reference>
<dbReference type="Proteomes" id="UP000192578">
    <property type="component" value="Unassembled WGS sequence"/>
</dbReference>
<evidence type="ECO:0000256" key="2">
    <source>
        <dbReference type="ARBA" id="ARBA00022737"/>
    </source>
</evidence>
<evidence type="ECO:0000313" key="4">
    <source>
        <dbReference type="Proteomes" id="UP000192578"/>
    </source>
</evidence>
<dbReference type="SMART" id="SM00369">
    <property type="entry name" value="LRR_TYP"/>
    <property type="match status" value="2"/>
</dbReference>
<protein>
    <submittedName>
        <fullName evidence="3">Uncharacterized protein</fullName>
    </submittedName>
</protein>
<name>A0A1W0WRB9_HYPEX</name>
<organism evidence="3 4">
    <name type="scientific">Hypsibius exemplaris</name>
    <name type="common">Freshwater tardigrade</name>
    <dbReference type="NCBI Taxonomy" id="2072580"/>
    <lineage>
        <taxon>Eukaryota</taxon>
        <taxon>Metazoa</taxon>
        <taxon>Ecdysozoa</taxon>
        <taxon>Tardigrada</taxon>
        <taxon>Eutardigrada</taxon>
        <taxon>Parachela</taxon>
        <taxon>Hypsibioidea</taxon>
        <taxon>Hypsibiidae</taxon>
        <taxon>Hypsibius</taxon>
    </lineage>
</organism>
<keyword evidence="1" id="KW-0433">Leucine-rich repeat</keyword>
<accession>A0A1W0WRB9</accession>
<dbReference type="InterPro" id="IPR032675">
    <property type="entry name" value="LRR_dom_sf"/>
</dbReference>
<evidence type="ECO:0000256" key="1">
    <source>
        <dbReference type="ARBA" id="ARBA00022614"/>
    </source>
</evidence>
<evidence type="ECO:0000313" key="3">
    <source>
        <dbReference type="EMBL" id="OQV17744.1"/>
    </source>
</evidence>
<keyword evidence="4" id="KW-1185">Reference proteome</keyword>
<comment type="caution">
    <text evidence="3">The sequence shown here is derived from an EMBL/GenBank/DDBJ whole genome shotgun (WGS) entry which is preliminary data.</text>
</comment>
<dbReference type="Pfam" id="PF13855">
    <property type="entry name" value="LRR_8"/>
    <property type="match status" value="1"/>
</dbReference>